<protein>
    <recommendedName>
        <fullName evidence="6">Short-chain dehydrogenase</fullName>
    </recommendedName>
</protein>
<evidence type="ECO:0008006" key="6">
    <source>
        <dbReference type="Google" id="ProtNLM"/>
    </source>
</evidence>
<dbReference type="PANTHER" id="PTHR24320">
    <property type="entry name" value="RETINOL DEHYDROGENASE"/>
    <property type="match status" value="1"/>
</dbReference>
<evidence type="ECO:0000256" key="3">
    <source>
        <dbReference type="ARBA" id="ARBA00023002"/>
    </source>
</evidence>
<dbReference type="EMBL" id="LKEB01000075">
    <property type="protein sequence ID" value="ROV94608.1"/>
    <property type="molecule type" value="Genomic_DNA"/>
</dbReference>
<dbReference type="InterPro" id="IPR036291">
    <property type="entry name" value="NAD(P)-bd_dom_sf"/>
</dbReference>
<evidence type="ECO:0000313" key="4">
    <source>
        <dbReference type="EMBL" id="ROV94608.1"/>
    </source>
</evidence>
<comment type="similarity">
    <text evidence="1">Belongs to the short-chain dehydrogenases/reductases (SDR) family.</text>
</comment>
<dbReference type="PRINTS" id="PR00081">
    <property type="entry name" value="GDHRDH"/>
</dbReference>
<accession>A0A423VU63</accession>
<evidence type="ECO:0000256" key="2">
    <source>
        <dbReference type="ARBA" id="ARBA00022857"/>
    </source>
</evidence>
<dbReference type="Gene3D" id="3.40.50.720">
    <property type="entry name" value="NAD(P)-binding Rossmann-like Domain"/>
    <property type="match status" value="1"/>
</dbReference>
<dbReference type="SUPFAM" id="SSF51735">
    <property type="entry name" value="NAD(P)-binding Rossmann-fold domains"/>
    <property type="match status" value="1"/>
</dbReference>
<keyword evidence="5" id="KW-1185">Reference proteome</keyword>
<proteinExistence type="inferred from homology"/>
<dbReference type="Pfam" id="PF00106">
    <property type="entry name" value="adh_short"/>
    <property type="match status" value="1"/>
</dbReference>
<name>A0A423VU63_9PEZI</name>
<comment type="caution">
    <text evidence="4">The sequence shown here is derived from an EMBL/GenBank/DDBJ whole genome shotgun (WGS) entry which is preliminary data.</text>
</comment>
<dbReference type="InterPro" id="IPR002347">
    <property type="entry name" value="SDR_fam"/>
</dbReference>
<evidence type="ECO:0000256" key="1">
    <source>
        <dbReference type="ARBA" id="ARBA00006484"/>
    </source>
</evidence>
<dbReference type="STRING" id="1230097.A0A423VU63"/>
<keyword evidence="2" id="KW-0521">NADP</keyword>
<sequence length="333" mass="36486">MAPSPSLKSILTQLFPPKPSFTGRGIPDLSDKVYIVTGANTGTGKELTRMLYTNNAKVYLLARSEEKTSAAIADIQQAVPNSSGSLRFIRLDLADLSTIKQTVQNFLALETKLHVLFNNAGVLSGAKEVAVTAQGYELHTGVNGLGTFLLSQLLTPILVETAKSEPPCTVRVVWTASSAAEVFAEEKIGVRPETLSLEAQGARYGFQRYWFSKVANWAHATEYARRHQADGVVSVSLNPGNLQSDLYRDMGWFFKILEKLAMYPPVNGAYTELFAGLSPEVNIDNTGCWVIPFGRAYPIREDMVLATRTKAEGGTGGNLRFWEWSEAQVAPYL</sequence>
<reference evidence="4 5" key="1">
    <citation type="submission" date="2015-09" db="EMBL/GenBank/DDBJ databases">
        <title>Host preference determinants of Valsa canker pathogens revealed by comparative genomics.</title>
        <authorList>
            <person name="Yin Z."/>
            <person name="Huang L."/>
        </authorList>
    </citation>
    <scope>NUCLEOTIDE SEQUENCE [LARGE SCALE GENOMIC DNA]</scope>
    <source>
        <strain evidence="4 5">SXYLt</strain>
    </source>
</reference>
<organism evidence="4 5">
    <name type="scientific">Cytospora leucostoma</name>
    <dbReference type="NCBI Taxonomy" id="1230097"/>
    <lineage>
        <taxon>Eukaryota</taxon>
        <taxon>Fungi</taxon>
        <taxon>Dikarya</taxon>
        <taxon>Ascomycota</taxon>
        <taxon>Pezizomycotina</taxon>
        <taxon>Sordariomycetes</taxon>
        <taxon>Sordariomycetidae</taxon>
        <taxon>Diaporthales</taxon>
        <taxon>Cytosporaceae</taxon>
        <taxon>Cytospora</taxon>
    </lineage>
</organism>
<dbReference type="GO" id="GO:0016491">
    <property type="term" value="F:oxidoreductase activity"/>
    <property type="evidence" value="ECO:0007669"/>
    <property type="project" value="UniProtKB-KW"/>
</dbReference>
<dbReference type="OrthoDB" id="191139at2759"/>
<keyword evidence="3" id="KW-0560">Oxidoreductase</keyword>
<evidence type="ECO:0000313" key="5">
    <source>
        <dbReference type="Proteomes" id="UP000285146"/>
    </source>
</evidence>
<dbReference type="InParanoid" id="A0A423VU63"/>
<gene>
    <name evidence="4" type="ORF">VPNG_09223</name>
</gene>
<dbReference type="AlphaFoldDB" id="A0A423VU63"/>
<dbReference type="Proteomes" id="UP000285146">
    <property type="component" value="Unassembled WGS sequence"/>
</dbReference>
<dbReference type="PANTHER" id="PTHR24320:SF236">
    <property type="entry name" value="SHORT-CHAIN DEHYDROGENASE-RELATED"/>
    <property type="match status" value="1"/>
</dbReference>